<accession>A0A2G5P3V6</accession>
<comment type="caution">
    <text evidence="1">The sequence shown here is derived from an EMBL/GenBank/DDBJ whole genome shotgun (WGS) entry which is preliminary data.</text>
</comment>
<dbReference type="Proteomes" id="UP000230551">
    <property type="component" value="Unassembled WGS sequence"/>
</dbReference>
<gene>
    <name evidence="1" type="ORF">CQY22_018230</name>
</gene>
<organism evidence="1 2">
    <name type="scientific">Mycolicibacterium brumae</name>
    <dbReference type="NCBI Taxonomy" id="85968"/>
    <lineage>
        <taxon>Bacteria</taxon>
        <taxon>Bacillati</taxon>
        <taxon>Actinomycetota</taxon>
        <taxon>Actinomycetes</taxon>
        <taxon>Mycobacteriales</taxon>
        <taxon>Mycobacteriaceae</taxon>
        <taxon>Mycolicibacterium</taxon>
    </lineage>
</organism>
<proteinExistence type="predicted"/>
<keyword evidence="2" id="KW-1185">Reference proteome</keyword>
<evidence type="ECO:0000313" key="1">
    <source>
        <dbReference type="EMBL" id="PIB73108.1"/>
    </source>
</evidence>
<sequence length="65" mass="6745">MVTIQRATTNDVAPDVAELANAFVDGKLALANAALANESIEELVRLNGLGNEATRNLADACGIAY</sequence>
<name>A0A2G5P3V6_9MYCO</name>
<reference evidence="1 2" key="1">
    <citation type="journal article" date="2017" name="Infect. Genet. Evol.">
        <title>The new phylogeny of the genus Mycobacterium: The old and the news.</title>
        <authorList>
            <person name="Tortoli E."/>
            <person name="Fedrizzi T."/>
            <person name="Meehan C.J."/>
            <person name="Trovato A."/>
            <person name="Grottola A."/>
            <person name="Giacobazzi E."/>
            <person name="Serpini G.F."/>
            <person name="Tagliazucchi S."/>
            <person name="Fabio A."/>
            <person name="Bettua C."/>
            <person name="Bertorelli R."/>
            <person name="Frascaro F."/>
            <person name="De Sanctis V."/>
            <person name="Pecorari M."/>
            <person name="Jousson O."/>
            <person name="Segata N."/>
            <person name="Cirillo D.M."/>
        </authorList>
    </citation>
    <scope>NUCLEOTIDE SEQUENCE [LARGE SCALE GENOMIC DNA]</scope>
    <source>
        <strain evidence="1 2">CIP1034565</strain>
    </source>
</reference>
<dbReference type="EMBL" id="PDCN02000042">
    <property type="protein sequence ID" value="PIB73108.1"/>
    <property type="molecule type" value="Genomic_DNA"/>
</dbReference>
<protein>
    <submittedName>
        <fullName evidence="1">Uncharacterized protein</fullName>
    </submittedName>
</protein>
<evidence type="ECO:0000313" key="2">
    <source>
        <dbReference type="Proteomes" id="UP000230551"/>
    </source>
</evidence>
<dbReference type="RefSeq" id="WP_090593875.1">
    <property type="nucleotide sequence ID" value="NZ_JACKTW010000012.1"/>
</dbReference>
<dbReference type="AlphaFoldDB" id="A0A2G5P3V6"/>